<evidence type="ECO:0000256" key="5">
    <source>
        <dbReference type="ARBA" id="ARBA00004496"/>
    </source>
</evidence>
<evidence type="ECO:0000256" key="8">
    <source>
        <dbReference type="ARBA" id="ARBA00016808"/>
    </source>
</evidence>
<organism evidence="17 18">
    <name type="scientific">Parapedobacter indicus</name>
    <dbReference type="NCBI Taxonomy" id="1477437"/>
    <lineage>
        <taxon>Bacteria</taxon>
        <taxon>Pseudomonadati</taxon>
        <taxon>Bacteroidota</taxon>
        <taxon>Sphingobacteriia</taxon>
        <taxon>Sphingobacteriales</taxon>
        <taxon>Sphingobacteriaceae</taxon>
        <taxon>Parapedobacter</taxon>
    </lineage>
</organism>
<proteinExistence type="inferred from homology"/>
<reference evidence="17 18" key="1">
    <citation type="submission" date="2016-10" db="EMBL/GenBank/DDBJ databases">
        <authorList>
            <person name="de Groot N.N."/>
        </authorList>
    </citation>
    <scope>NUCLEOTIDE SEQUENCE [LARGE SCALE GENOMIC DNA]</scope>
    <source>
        <strain evidence="17 18">RK1</strain>
    </source>
</reference>
<dbReference type="InterPro" id="IPR008367">
    <property type="entry name" value="Regucalcin"/>
</dbReference>
<dbReference type="PANTHER" id="PTHR10907">
    <property type="entry name" value="REGUCALCIN"/>
    <property type="match status" value="1"/>
</dbReference>
<dbReference type="PRINTS" id="PR01791">
    <property type="entry name" value="REGUCALCIN"/>
</dbReference>
<dbReference type="AlphaFoldDB" id="A0A1I3HBF1"/>
<comment type="cofactor">
    <cofactor evidence="4">
        <name>Mg(2+)</name>
        <dbReference type="ChEBI" id="CHEBI:18420"/>
    </cofactor>
</comment>
<comment type="cofactor">
    <cofactor evidence="3">
        <name>Mn(2+)</name>
        <dbReference type="ChEBI" id="CHEBI:29035"/>
    </cofactor>
</comment>
<feature type="binding site" evidence="15">
    <location>
        <position position="186"/>
    </location>
    <ligand>
        <name>a divalent metal cation</name>
        <dbReference type="ChEBI" id="CHEBI:60240"/>
    </ligand>
</feature>
<feature type="domain" description="SMP-30/Gluconolactonase/LRE-like region" evidence="16">
    <location>
        <begin position="2"/>
        <end position="246"/>
    </location>
</feature>
<dbReference type="EMBL" id="FOQO01000003">
    <property type="protein sequence ID" value="SFI32890.1"/>
    <property type="molecule type" value="Genomic_DNA"/>
</dbReference>
<evidence type="ECO:0000256" key="14">
    <source>
        <dbReference type="PIRSR" id="PIRSR605511-1"/>
    </source>
</evidence>
<dbReference type="Gene3D" id="2.120.10.30">
    <property type="entry name" value="TolB, C-terminal domain"/>
    <property type="match status" value="1"/>
</dbReference>
<dbReference type="InterPro" id="IPR013658">
    <property type="entry name" value="SGL"/>
</dbReference>
<dbReference type="GO" id="GO:0005509">
    <property type="term" value="F:calcium ion binding"/>
    <property type="evidence" value="ECO:0007669"/>
    <property type="project" value="InterPro"/>
</dbReference>
<comment type="cofactor">
    <cofactor evidence="15">
        <name>Zn(2+)</name>
        <dbReference type="ChEBI" id="CHEBI:29105"/>
    </cofactor>
    <text evidence="15">Binds 1 divalent metal cation per subunit.</text>
</comment>
<keyword evidence="10 15" id="KW-0479">Metal-binding</keyword>
<evidence type="ECO:0000256" key="4">
    <source>
        <dbReference type="ARBA" id="ARBA00001946"/>
    </source>
</evidence>
<dbReference type="GO" id="GO:0030234">
    <property type="term" value="F:enzyme regulator activity"/>
    <property type="evidence" value="ECO:0007669"/>
    <property type="project" value="InterPro"/>
</dbReference>
<keyword evidence="9" id="KW-0963">Cytoplasm</keyword>
<evidence type="ECO:0000256" key="6">
    <source>
        <dbReference type="ARBA" id="ARBA00008853"/>
    </source>
</evidence>
<evidence type="ECO:0000256" key="10">
    <source>
        <dbReference type="ARBA" id="ARBA00022723"/>
    </source>
</evidence>
<keyword evidence="12" id="KW-0106">Calcium</keyword>
<name>A0A1I3HBF1_9SPHI</name>
<accession>A0A1I3HBF1</accession>
<dbReference type="InterPro" id="IPR005511">
    <property type="entry name" value="SMP-30"/>
</dbReference>
<feature type="binding site" evidence="15">
    <location>
        <position position="4"/>
    </location>
    <ligand>
        <name>a divalent metal cation</name>
        <dbReference type="ChEBI" id="CHEBI:60240"/>
    </ligand>
</feature>
<evidence type="ECO:0000256" key="2">
    <source>
        <dbReference type="ARBA" id="ARBA00001913"/>
    </source>
</evidence>
<evidence type="ECO:0000256" key="12">
    <source>
        <dbReference type="ARBA" id="ARBA00022837"/>
    </source>
</evidence>
<protein>
    <recommendedName>
        <fullName evidence="8">Regucalcin</fullName>
        <ecNumber evidence="7">3.1.1.17</ecNumber>
    </recommendedName>
    <alternativeName>
        <fullName evidence="13">Gluconolactonase</fullName>
    </alternativeName>
</protein>
<dbReference type="Proteomes" id="UP000198670">
    <property type="component" value="Unassembled WGS sequence"/>
</dbReference>
<feature type="binding site" evidence="15">
    <location>
        <position position="89"/>
    </location>
    <ligand>
        <name>substrate</name>
    </ligand>
</feature>
<evidence type="ECO:0000256" key="7">
    <source>
        <dbReference type="ARBA" id="ARBA00013227"/>
    </source>
</evidence>
<feature type="active site" description="Proton donor/acceptor" evidence="14">
    <location>
        <position position="186"/>
    </location>
</feature>
<comment type="cofactor">
    <cofactor evidence="2">
        <name>Ca(2+)</name>
        <dbReference type="ChEBI" id="CHEBI:29108"/>
    </cofactor>
</comment>
<dbReference type="EC" id="3.1.1.17" evidence="7"/>
<dbReference type="SUPFAM" id="SSF63829">
    <property type="entry name" value="Calcium-dependent phosphotriesterase"/>
    <property type="match status" value="1"/>
</dbReference>
<evidence type="ECO:0000313" key="18">
    <source>
        <dbReference type="Proteomes" id="UP000198670"/>
    </source>
</evidence>
<comment type="catalytic activity">
    <reaction evidence="1">
        <text>D-glucono-1,5-lactone + H2O = D-gluconate + H(+)</text>
        <dbReference type="Rhea" id="RHEA:10440"/>
        <dbReference type="ChEBI" id="CHEBI:15377"/>
        <dbReference type="ChEBI" id="CHEBI:15378"/>
        <dbReference type="ChEBI" id="CHEBI:16217"/>
        <dbReference type="ChEBI" id="CHEBI:18391"/>
        <dbReference type="EC" id="3.1.1.17"/>
    </reaction>
</comment>
<evidence type="ECO:0000256" key="15">
    <source>
        <dbReference type="PIRSR" id="PIRSR605511-2"/>
    </source>
</evidence>
<dbReference type="STRING" id="1477437.SAMN05444682_103288"/>
<keyword evidence="15" id="KW-0862">Zinc</keyword>
<evidence type="ECO:0000256" key="11">
    <source>
        <dbReference type="ARBA" id="ARBA00022801"/>
    </source>
</evidence>
<evidence type="ECO:0000256" key="13">
    <source>
        <dbReference type="ARBA" id="ARBA00032464"/>
    </source>
</evidence>
<dbReference type="PANTHER" id="PTHR10907:SF47">
    <property type="entry name" value="REGUCALCIN"/>
    <property type="match status" value="1"/>
</dbReference>
<comment type="similarity">
    <text evidence="6">Belongs to the SMP-30/CGR1 family.</text>
</comment>
<gene>
    <name evidence="17" type="ORF">SAMN05444682_103288</name>
</gene>
<feature type="binding site" evidence="15">
    <location>
        <position position="136"/>
    </location>
    <ligand>
        <name>a divalent metal cation</name>
        <dbReference type="ChEBI" id="CHEBI:60240"/>
    </ligand>
</feature>
<dbReference type="GO" id="GO:0019853">
    <property type="term" value="P:L-ascorbic acid biosynthetic process"/>
    <property type="evidence" value="ECO:0007669"/>
    <property type="project" value="TreeGrafter"/>
</dbReference>
<dbReference type="InterPro" id="IPR011042">
    <property type="entry name" value="6-blade_b-propeller_TolB-like"/>
</dbReference>
<keyword evidence="18" id="KW-1185">Reference proteome</keyword>
<feature type="binding site" evidence="15">
    <location>
        <position position="87"/>
    </location>
    <ligand>
        <name>substrate</name>
    </ligand>
</feature>
<dbReference type="PRINTS" id="PR01790">
    <property type="entry name" value="SMP30FAMILY"/>
</dbReference>
<dbReference type="GO" id="GO:0005737">
    <property type="term" value="C:cytoplasm"/>
    <property type="evidence" value="ECO:0007669"/>
    <property type="project" value="UniProtKB-SubCell"/>
</dbReference>
<evidence type="ECO:0000313" key="17">
    <source>
        <dbReference type="EMBL" id="SFI32890.1"/>
    </source>
</evidence>
<evidence type="ECO:0000256" key="1">
    <source>
        <dbReference type="ARBA" id="ARBA00001589"/>
    </source>
</evidence>
<sequence>MLGEGPFWDDQRQRLLWVDIIAGDVHEWYPADNRHTVTHFPLQLGAVIPDDQGLFIAASDRGIVRINPATKEITVLTDPEAHLPNNRFNDGKCDPLGRFWAGTMDAVTQQPASGSLYMLDNAGQLSTKIRDVTCSNGMAWSADQQTFYYIDSPTRQVHAFDFEKYSGSISNRRVVIEIPASEGLPDGMTIDRAGMLWVALWGGWKVACWDPHSGNKLDEIPLPVSQVTSCAFGGTDLSDLYVTSARTGLGEQEQLQQPLAGSLFVVKKVTPGGTASQRIYI</sequence>
<evidence type="ECO:0000256" key="3">
    <source>
        <dbReference type="ARBA" id="ARBA00001936"/>
    </source>
</evidence>
<evidence type="ECO:0000259" key="16">
    <source>
        <dbReference type="Pfam" id="PF08450"/>
    </source>
</evidence>
<dbReference type="Pfam" id="PF08450">
    <property type="entry name" value="SGL"/>
    <property type="match status" value="1"/>
</dbReference>
<evidence type="ECO:0000256" key="9">
    <source>
        <dbReference type="ARBA" id="ARBA00022490"/>
    </source>
</evidence>
<keyword evidence="11" id="KW-0378">Hydrolase</keyword>
<comment type="subcellular location">
    <subcellularLocation>
        <location evidence="5">Cytoplasm</location>
    </subcellularLocation>
</comment>
<dbReference type="GO" id="GO:0004341">
    <property type="term" value="F:gluconolactonase activity"/>
    <property type="evidence" value="ECO:0007669"/>
    <property type="project" value="UniProtKB-EC"/>
</dbReference>